<dbReference type="InterPro" id="IPR006043">
    <property type="entry name" value="NCS2"/>
</dbReference>
<name>A0AA88YES1_PINIB</name>
<dbReference type="EMBL" id="VSWD01000006">
    <property type="protein sequence ID" value="KAK3100155.1"/>
    <property type="molecule type" value="Genomic_DNA"/>
</dbReference>
<feature type="transmembrane region" description="Helical" evidence="6">
    <location>
        <begin position="450"/>
        <end position="469"/>
    </location>
</feature>
<feature type="transmembrane region" description="Helical" evidence="6">
    <location>
        <begin position="230"/>
        <end position="249"/>
    </location>
</feature>
<comment type="subcellular location">
    <subcellularLocation>
        <location evidence="1">Membrane</location>
        <topology evidence="1">Multi-pass membrane protein</topology>
    </subcellularLocation>
</comment>
<dbReference type="GO" id="GO:0022857">
    <property type="term" value="F:transmembrane transporter activity"/>
    <property type="evidence" value="ECO:0007669"/>
    <property type="project" value="InterPro"/>
</dbReference>
<dbReference type="AlphaFoldDB" id="A0AA88YES1"/>
<comment type="caution">
    <text evidence="7">The sequence shown here is derived from an EMBL/GenBank/DDBJ whole genome shotgun (WGS) entry which is preliminary data.</text>
</comment>
<evidence type="ECO:0008006" key="9">
    <source>
        <dbReference type="Google" id="ProtNLM"/>
    </source>
</evidence>
<keyword evidence="5 6" id="KW-0472">Membrane</keyword>
<dbReference type="Pfam" id="PF00860">
    <property type="entry name" value="Xan_ur_permease"/>
    <property type="match status" value="1"/>
</dbReference>
<dbReference type="NCBIfam" id="NF037981">
    <property type="entry name" value="NCS2_1"/>
    <property type="match status" value="1"/>
</dbReference>
<evidence type="ECO:0000256" key="5">
    <source>
        <dbReference type="ARBA" id="ARBA00023136"/>
    </source>
</evidence>
<feature type="transmembrane region" description="Helical" evidence="6">
    <location>
        <begin position="179"/>
        <end position="200"/>
    </location>
</feature>
<accession>A0AA88YES1</accession>
<evidence type="ECO:0000256" key="4">
    <source>
        <dbReference type="ARBA" id="ARBA00022989"/>
    </source>
</evidence>
<evidence type="ECO:0000313" key="7">
    <source>
        <dbReference type="EMBL" id="KAK3100155.1"/>
    </source>
</evidence>
<evidence type="ECO:0000256" key="6">
    <source>
        <dbReference type="SAM" id="Phobius"/>
    </source>
</evidence>
<keyword evidence="8" id="KW-1185">Reference proteome</keyword>
<feature type="transmembrane region" description="Helical" evidence="6">
    <location>
        <begin position="270"/>
        <end position="288"/>
    </location>
</feature>
<comment type="similarity">
    <text evidence="2">Belongs to the nucleobase:cation symporter-2 (NCS2) (TC 2.A.40) family.</text>
</comment>
<feature type="transmembrane region" description="Helical" evidence="6">
    <location>
        <begin position="337"/>
        <end position="356"/>
    </location>
</feature>
<dbReference type="Proteomes" id="UP001186944">
    <property type="component" value="Unassembled WGS sequence"/>
</dbReference>
<sequence length="609" mass="66228">MDVETTTEKVGCQRSLSENNQCPIENGVQGKITQNDEDNVAEVESPLIYKTSDGTPVHLTLFFGLQQALIALCTAVAFSLIVANTVCAGQEEEFKSRLLSSTLFMNGVTTFMMTLIGVRLPLFQGASPDYVAPLLALSKIDSNRCELKEITVVVNSTYNYTMMEEKEDMILNHVQQLQGALMASGVIHFLIGATGLVGVLLRFIGPITVVPTILLVGISIIPSVKNFCEGHWGVSFLTAGVALILSLYLGHMKMPIPIWTRTKGCHVIRYPFHQVFAILIALCVGWAVSGVMTAAGSFDHAVNVTYKQFYARTDSRNYVIDNAEWFRFPYPGHFGPIKFSASAFIGFTIATLTSILDSIGDYYACAATCRVPPPPAHAVNRGIAVEGFCTFLSGAVGCGHATTTYGANIGAIGLTKVASRHIFVCAAIIYIIFGIVGKISAVFITIPNPVLGGALIIMFGVFNGVILSNLRSVDLTSTRNLSIMGLALLLGLMMPSWLQENEDVIDTGNIEVDYVIRMMLGNQIFISGTVSCFLDNTIPGTKKERGIAAWLDDGTNTESMSYIEGVEVYDPIFIPKRFRQSRVMKYLPFMPAPSSESSTSYEMNSKESS</sequence>
<organism evidence="7 8">
    <name type="scientific">Pinctada imbricata</name>
    <name type="common">Atlantic pearl-oyster</name>
    <name type="synonym">Pinctada martensii</name>
    <dbReference type="NCBI Taxonomy" id="66713"/>
    <lineage>
        <taxon>Eukaryota</taxon>
        <taxon>Metazoa</taxon>
        <taxon>Spiralia</taxon>
        <taxon>Lophotrochozoa</taxon>
        <taxon>Mollusca</taxon>
        <taxon>Bivalvia</taxon>
        <taxon>Autobranchia</taxon>
        <taxon>Pteriomorphia</taxon>
        <taxon>Pterioida</taxon>
        <taxon>Pterioidea</taxon>
        <taxon>Pteriidae</taxon>
        <taxon>Pinctada</taxon>
    </lineage>
</organism>
<keyword evidence="3 6" id="KW-0812">Transmembrane</keyword>
<evidence type="ECO:0000313" key="8">
    <source>
        <dbReference type="Proteomes" id="UP001186944"/>
    </source>
</evidence>
<proteinExistence type="inferred from homology"/>
<feature type="transmembrane region" description="Helical" evidence="6">
    <location>
        <begin position="207"/>
        <end position="224"/>
    </location>
</feature>
<feature type="transmembrane region" description="Helical" evidence="6">
    <location>
        <begin position="98"/>
        <end position="118"/>
    </location>
</feature>
<dbReference type="GO" id="GO:0016020">
    <property type="term" value="C:membrane"/>
    <property type="evidence" value="ECO:0007669"/>
    <property type="project" value="UniProtKB-SubCell"/>
</dbReference>
<gene>
    <name evidence="7" type="ORF">FSP39_015482</name>
</gene>
<evidence type="ECO:0000256" key="2">
    <source>
        <dbReference type="ARBA" id="ARBA00008821"/>
    </source>
</evidence>
<feature type="transmembrane region" description="Helical" evidence="6">
    <location>
        <begin position="422"/>
        <end position="444"/>
    </location>
</feature>
<keyword evidence="4 6" id="KW-1133">Transmembrane helix</keyword>
<reference evidence="7" key="1">
    <citation type="submission" date="2019-08" db="EMBL/GenBank/DDBJ databases">
        <title>The improved chromosome-level genome for the pearl oyster Pinctada fucata martensii using PacBio sequencing and Hi-C.</title>
        <authorList>
            <person name="Zheng Z."/>
        </authorList>
    </citation>
    <scope>NUCLEOTIDE SEQUENCE</scope>
    <source>
        <strain evidence="7">ZZ-2019</strain>
        <tissue evidence="7">Adductor muscle</tissue>
    </source>
</reference>
<feature type="transmembrane region" description="Helical" evidence="6">
    <location>
        <begin position="481"/>
        <end position="498"/>
    </location>
</feature>
<dbReference type="PANTHER" id="PTHR11119">
    <property type="entry name" value="XANTHINE-URACIL / VITAMIN C PERMEASE FAMILY MEMBER"/>
    <property type="match status" value="1"/>
</dbReference>
<evidence type="ECO:0000256" key="3">
    <source>
        <dbReference type="ARBA" id="ARBA00022692"/>
    </source>
</evidence>
<feature type="transmembrane region" description="Helical" evidence="6">
    <location>
        <begin position="68"/>
        <end position="86"/>
    </location>
</feature>
<protein>
    <recommendedName>
        <fullName evidence="9">Solute carrier family 23 member 2</fullName>
    </recommendedName>
</protein>
<evidence type="ECO:0000256" key="1">
    <source>
        <dbReference type="ARBA" id="ARBA00004141"/>
    </source>
</evidence>